<feature type="region of interest" description="Disordered" evidence="1">
    <location>
        <begin position="1"/>
        <end position="39"/>
    </location>
</feature>
<feature type="domain" description="C-type lectin" evidence="3">
    <location>
        <begin position="104"/>
        <end position="219"/>
    </location>
</feature>
<evidence type="ECO:0000256" key="1">
    <source>
        <dbReference type="SAM" id="MobiDB-lite"/>
    </source>
</evidence>
<accession>A0ABM5CPY6</accession>
<sequence>MSEVGVTYSELRLQDSSQPQRRQRLETSKKKGQDHPAPSSSWKFVAVFLWIICLGLLFSTGYLAIEMNKKPFQPEGCPGNISSNKEANKSVCKYPTCPNNWHQYGENCYHFSRALLLWKECHRHCILLESRFVKLNIEEELNFIIKLSKMQCGLQKDNFFTSLYYNNQQLKWVWLDGTDLTLDKLPIPGYENAHNKCVFIRYGQIIAEDCQSRGYCICKKTMYPG</sequence>
<dbReference type="SMART" id="SM00034">
    <property type="entry name" value="CLECT"/>
    <property type="match status" value="1"/>
</dbReference>
<dbReference type="PANTHER" id="PTHR47218:SF2">
    <property type="entry name" value="C-TYPE LECTIN DOMAIN-CONTAINING PROTEIN"/>
    <property type="match status" value="1"/>
</dbReference>
<feature type="compositionally biased region" description="Basic and acidic residues" evidence="1">
    <location>
        <begin position="23"/>
        <end position="34"/>
    </location>
</feature>
<dbReference type="InterPro" id="IPR016186">
    <property type="entry name" value="C-type_lectin-like/link_sf"/>
</dbReference>
<dbReference type="InterPro" id="IPR001304">
    <property type="entry name" value="C-type_lectin-like"/>
</dbReference>
<dbReference type="PROSITE" id="PS50041">
    <property type="entry name" value="C_TYPE_LECTIN_2"/>
    <property type="match status" value="1"/>
</dbReference>
<dbReference type="RefSeq" id="XP_072810718.1">
    <property type="nucleotide sequence ID" value="XM_072954617.1"/>
</dbReference>
<protein>
    <submittedName>
        <fullName evidence="5">Killer cell lectin-like receptor subfamily B member 1B allele A</fullName>
    </submittedName>
</protein>
<dbReference type="Pfam" id="PF00059">
    <property type="entry name" value="Lectin_C"/>
    <property type="match status" value="1"/>
</dbReference>
<keyword evidence="2" id="KW-0472">Membrane</keyword>
<evidence type="ECO:0000313" key="5">
    <source>
        <dbReference type="RefSeq" id="XP_072810718.1"/>
    </source>
</evidence>
<dbReference type="InterPro" id="IPR016187">
    <property type="entry name" value="CTDL_fold"/>
</dbReference>
<dbReference type="GeneID" id="116276819"/>
<name>A0ABM5CPY6_VICPA</name>
<gene>
    <name evidence="5" type="primary">LOC116276819</name>
</gene>
<keyword evidence="4" id="KW-1185">Reference proteome</keyword>
<dbReference type="Proteomes" id="UP001652581">
    <property type="component" value="Chromosome 34"/>
</dbReference>
<keyword evidence="2" id="KW-1133">Transmembrane helix</keyword>
<proteinExistence type="predicted"/>
<feature type="transmembrane region" description="Helical" evidence="2">
    <location>
        <begin position="44"/>
        <end position="65"/>
    </location>
</feature>
<dbReference type="SUPFAM" id="SSF56436">
    <property type="entry name" value="C-type lectin-like"/>
    <property type="match status" value="1"/>
</dbReference>
<organism evidence="4 5">
    <name type="scientific">Vicugna pacos</name>
    <name type="common">Alpaca</name>
    <name type="synonym">Lama pacos</name>
    <dbReference type="NCBI Taxonomy" id="30538"/>
    <lineage>
        <taxon>Eukaryota</taxon>
        <taxon>Metazoa</taxon>
        <taxon>Chordata</taxon>
        <taxon>Craniata</taxon>
        <taxon>Vertebrata</taxon>
        <taxon>Euteleostomi</taxon>
        <taxon>Mammalia</taxon>
        <taxon>Eutheria</taxon>
        <taxon>Laurasiatheria</taxon>
        <taxon>Artiodactyla</taxon>
        <taxon>Tylopoda</taxon>
        <taxon>Camelidae</taxon>
        <taxon>Vicugna</taxon>
    </lineage>
</organism>
<reference evidence="5" key="1">
    <citation type="submission" date="2025-08" db="UniProtKB">
        <authorList>
            <consortium name="RefSeq"/>
        </authorList>
    </citation>
    <scope>IDENTIFICATION</scope>
</reference>
<dbReference type="Gene3D" id="3.10.100.10">
    <property type="entry name" value="Mannose-Binding Protein A, subunit A"/>
    <property type="match status" value="1"/>
</dbReference>
<dbReference type="PANTHER" id="PTHR47218">
    <property type="entry name" value="C-TYPE LECTIN DOMAIN FAMILY 7 MEMBER A"/>
    <property type="match status" value="1"/>
</dbReference>
<keyword evidence="2" id="KW-0812">Transmembrane</keyword>
<dbReference type="InterPro" id="IPR042808">
    <property type="entry name" value="CLEC7A"/>
</dbReference>
<evidence type="ECO:0000313" key="4">
    <source>
        <dbReference type="Proteomes" id="UP001652581"/>
    </source>
</evidence>
<evidence type="ECO:0000259" key="3">
    <source>
        <dbReference type="PROSITE" id="PS50041"/>
    </source>
</evidence>
<evidence type="ECO:0000256" key="2">
    <source>
        <dbReference type="SAM" id="Phobius"/>
    </source>
</evidence>